<comment type="caution">
    <text evidence="2">The sequence shown here is derived from an EMBL/GenBank/DDBJ whole genome shotgun (WGS) entry which is preliminary data.</text>
</comment>
<dbReference type="Pfam" id="PF00027">
    <property type="entry name" value="cNMP_binding"/>
    <property type="match status" value="1"/>
</dbReference>
<evidence type="ECO:0000313" key="2">
    <source>
        <dbReference type="EMBL" id="GJE03665.1"/>
    </source>
</evidence>
<dbReference type="PANTHER" id="PTHR24567">
    <property type="entry name" value="CRP FAMILY TRANSCRIPTIONAL REGULATORY PROTEIN"/>
    <property type="match status" value="1"/>
</dbReference>
<organism evidence="2 3">
    <name type="scientific">Methylobacterium isbiliense</name>
    <dbReference type="NCBI Taxonomy" id="315478"/>
    <lineage>
        <taxon>Bacteria</taxon>
        <taxon>Pseudomonadati</taxon>
        <taxon>Pseudomonadota</taxon>
        <taxon>Alphaproteobacteria</taxon>
        <taxon>Hyphomicrobiales</taxon>
        <taxon>Methylobacteriaceae</taxon>
        <taxon>Methylobacterium</taxon>
    </lineage>
</organism>
<dbReference type="InterPro" id="IPR050397">
    <property type="entry name" value="Env_Response_Regulators"/>
</dbReference>
<dbReference type="EMBL" id="BPQQ01000086">
    <property type="protein sequence ID" value="GJE03665.1"/>
    <property type="molecule type" value="Genomic_DNA"/>
</dbReference>
<gene>
    <name evidence="2" type="ORF">GMJLKIPL_5622</name>
</gene>
<dbReference type="InterPro" id="IPR018490">
    <property type="entry name" value="cNMP-bd_dom_sf"/>
</dbReference>
<proteinExistence type="predicted"/>
<accession>A0ABQ4SPA4</accession>
<reference evidence="2" key="1">
    <citation type="journal article" date="2021" name="Front. Microbiol.">
        <title>Comprehensive Comparative Genomics and Phenotyping of Methylobacterium Species.</title>
        <authorList>
            <person name="Alessa O."/>
            <person name="Ogura Y."/>
            <person name="Fujitani Y."/>
            <person name="Takami H."/>
            <person name="Hayashi T."/>
            <person name="Sahin N."/>
            <person name="Tani A."/>
        </authorList>
    </citation>
    <scope>NUCLEOTIDE SEQUENCE</scope>
    <source>
        <strain evidence="2">DSM 17168</strain>
    </source>
</reference>
<dbReference type="Gene3D" id="2.60.120.10">
    <property type="entry name" value="Jelly Rolls"/>
    <property type="match status" value="1"/>
</dbReference>
<protein>
    <recommendedName>
        <fullName evidence="1">Cyclic nucleotide-binding domain-containing protein</fullName>
    </recommendedName>
</protein>
<dbReference type="PROSITE" id="PS50042">
    <property type="entry name" value="CNMP_BINDING_3"/>
    <property type="match status" value="1"/>
</dbReference>
<feature type="domain" description="Cyclic nucleotide-binding" evidence="1">
    <location>
        <begin position="49"/>
        <end position="150"/>
    </location>
</feature>
<dbReference type="InterPro" id="IPR014710">
    <property type="entry name" value="RmlC-like_jellyroll"/>
</dbReference>
<name>A0ABQ4SPA4_9HYPH</name>
<evidence type="ECO:0000313" key="3">
    <source>
        <dbReference type="Proteomes" id="UP001055153"/>
    </source>
</evidence>
<keyword evidence="3" id="KW-1185">Reference proteome</keyword>
<dbReference type="PANTHER" id="PTHR24567:SF74">
    <property type="entry name" value="HTH-TYPE TRANSCRIPTIONAL REGULATOR ARCR"/>
    <property type="match status" value="1"/>
</dbReference>
<dbReference type="SMART" id="SM00100">
    <property type="entry name" value="cNMP"/>
    <property type="match status" value="1"/>
</dbReference>
<evidence type="ECO:0000259" key="1">
    <source>
        <dbReference type="PROSITE" id="PS50042"/>
    </source>
</evidence>
<dbReference type="CDD" id="cd00038">
    <property type="entry name" value="CAP_ED"/>
    <property type="match status" value="1"/>
</dbReference>
<dbReference type="InterPro" id="IPR000595">
    <property type="entry name" value="cNMP-bd_dom"/>
</dbReference>
<dbReference type="Proteomes" id="UP001055153">
    <property type="component" value="Unassembled WGS sequence"/>
</dbReference>
<reference evidence="2" key="2">
    <citation type="submission" date="2021-08" db="EMBL/GenBank/DDBJ databases">
        <authorList>
            <person name="Tani A."/>
            <person name="Ola A."/>
            <person name="Ogura Y."/>
            <person name="Katsura K."/>
            <person name="Hayashi T."/>
        </authorList>
    </citation>
    <scope>NUCLEOTIDE SEQUENCE</scope>
    <source>
        <strain evidence="2">DSM 17168</strain>
    </source>
</reference>
<sequence>MTETAQGEPANAEAVARRCLLIQQAPIGDYIGAEGARILAERASSEIRLKAGDYLLREGEPTTSFYLVASGKLVRIRESERSDRKPQILHVLEEGDLVGELSFIDGTPPTLSVMALGEATVLQFKAEDFRPLISEHPQLMFDFMRAVVKRVHHTLTDIAKQQTALADYISSGGKGRQ</sequence>
<dbReference type="RefSeq" id="WP_238241041.1">
    <property type="nucleotide sequence ID" value="NZ_BPQQ01000086.1"/>
</dbReference>
<dbReference type="SUPFAM" id="SSF51206">
    <property type="entry name" value="cAMP-binding domain-like"/>
    <property type="match status" value="1"/>
</dbReference>